<dbReference type="OrthoDB" id="1936594at2759"/>
<organism evidence="8 9">
    <name type="scientific">Penicillium steckii</name>
    <dbReference type="NCBI Taxonomy" id="303698"/>
    <lineage>
        <taxon>Eukaryota</taxon>
        <taxon>Fungi</taxon>
        <taxon>Dikarya</taxon>
        <taxon>Ascomycota</taxon>
        <taxon>Pezizomycotina</taxon>
        <taxon>Eurotiomycetes</taxon>
        <taxon>Eurotiomycetidae</taxon>
        <taxon>Eurotiales</taxon>
        <taxon>Aspergillaceae</taxon>
        <taxon>Penicillium</taxon>
    </lineage>
</organism>
<sequence>MSTGFLHVEGDKVLDENGHSVILRGAALGGWMNMENFITGFSGHESQHRASMKRVLGQEKYEFFFDKWLEYFFTEADAKFFAESKLNCLRLPFNYRHFEDDMNPRVLKEYGFKHLDRVIDLCAAHGVYTILDMHTVPGGQNPDWHSDNSTNYAAFWDYKDHQDRTIWLWEQIASRYKENPWIAGYNPLNEPCDPEHVRLPAFYNRIEKAIRAVDDKHILWLDGNTFSMEWKGFTTVLPNCVYAMHDYSSMGFPTGDRFKGTTEQKERLERQYLRKVEFMKEYKTAIWNGEFGPVYADPAFDLEAETINQERYNLLGEQLRIYDKHSINWSIWLYKDIGLQGMVYTDPNSKWNTTIEPFLKKKREFWLDKWGLRPASEPESVLRPLVNWIDRISPTAKNTYPTSWNTEMHVMRSVFNTFLAASFVDEFAGLFKGMEEDELEELARSFHFDRCLQREGLNRILKDHAKFDTPLFDMSESSFPSTLNSVFDAPLKDQYDPVHLTSENIVPILELPLAKKLLGHDASDKDAVSDIANSEASYTSFIADQARASLKTQPQGLTLEQTQSQVLHIGLAALFAFLQSNVTGPPLDFNSSDVVLPAALRTDVATTRAVRSKIIREWTVDGEAAYKLTPNPELFSVAKALLVDSELNGAIAASTARMRVNFLHQKMLSEVTSPLQDVIYKDTEVLANANLNTEDLSRFLLERAIIHTHHGFDGKARTDIDEASRIRNFEFALTGQMGKRTKFQERDTSQLVILAKSADGIVDSTTVTGPKKLDLNDDTLLEAISFADQKSTTVQDQLSPALQSVDPNNQPILNPVDSAILLAMASAITNTAPENGLTREETQPYATRVLEGGSSNWQIYTEALLLRSRVEGYRARTVERAVLQMQALVDQVIADTATSDSAAQQPSSEPTTFLPRPEQSESAPAASRLEYVWIMNFSTRWKLESELAKRWVELGGLRTALEIYERLQMWAEAALCYAATEREEKAKAMVRRQLYEPTGQDEDSDNERFEGPERSPLPADAPRLFCILGDIDKDETFYERAWEVSGQRYSRAQRSLARHYLTLTPPALEKAEDAYRKSLHINRLNHGSWFAFGCVQLELQKWGDAVDSFTRCVQLDDTDGEAYSNLAAAIMRQPEQEHKIEVTIDESTGEEIKTETDPYKRKREALAALQRAAQLKNTDARIWDNVLTVAASIPPPSTPFRDVVTAQKKVIEILGAKKGEKCIDGPILAMLVDFLITAFDYESLTIESDSGPVIRTGTIPGQILSLIDDSVVPLITHSSALWLLVSRVEMFRNRPSVALEAQEKAWRTAVTACAQGAFQMGDEKPWLEVIRATERLVREGYARYGPMDREGQPENPDGEAEMVARDWRFKARSAIRGIMGKGKDFWEDSEGWNRLKELQSEVTGN</sequence>
<dbReference type="Gene3D" id="3.20.20.80">
    <property type="entry name" value="Glycosidases"/>
    <property type="match status" value="1"/>
</dbReference>
<feature type="region of interest" description="Disordered" evidence="6">
    <location>
        <begin position="898"/>
        <end position="921"/>
    </location>
</feature>
<evidence type="ECO:0000256" key="6">
    <source>
        <dbReference type="SAM" id="MobiDB-lite"/>
    </source>
</evidence>
<evidence type="ECO:0000256" key="3">
    <source>
        <dbReference type="ARBA" id="ARBA00022801"/>
    </source>
</evidence>
<feature type="region of interest" description="Disordered" evidence="6">
    <location>
        <begin position="995"/>
        <end position="1018"/>
    </location>
</feature>
<dbReference type="SUPFAM" id="SSF48452">
    <property type="entry name" value="TPR-like"/>
    <property type="match status" value="1"/>
</dbReference>
<keyword evidence="2" id="KW-0677">Repeat</keyword>
<dbReference type="InterPro" id="IPR044244">
    <property type="entry name" value="TTC27/Emw1"/>
</dbReference>
<dbReference type="Gene3D" id="1.25.40.10">
    <property type="entry name" value="Tetratricopeptide repeat domain"/>
    <property type="match status" value="1"/>
</dbReference>
<evidence type="ECO:0000259" key="7">
    <source>
        <dbReference type="Pfam" id="PF00150"/>
    </source>
</evidence>
<dbReference type="SUPFAM" id="SSF51445">
    <property type="entry name" value="(Trans)glycosidases"/>
    <property type="match status" value="1"/>
</dbReference>
<dbReference type="STRING" id="303698.A0A1V6T9I6"/>
<dbReference type="GO" id="GO:0000272">
    <property type="term" value="P:polysaccharide catabolic process"/>
    <property type="evidence" value="ECO:0007669"/>
    <property type="project" value="InterPro"/>
</dbReference>
<dbReference type="Pfam" id="PF00150">
    <property type="entry name" value="Cellulase"/>
    <property type="match status" value="1"/>
</dbReference>
<evidence type="ECO:0000256" key="4">
    <source>
        <dbReference type="ARBA" id="ARBA00022803"/>
    </source>
</evidence>
<evidence type="ECO:0000256" key="2">
    <source>
        <dbReference type="ARBA" id="ARBA00022737"/>
    </source>
</evidence>
<dbReference type="InterPro" id="IPR017853">
    <property type="entry name" value="GH"/>
</dbReference>
<keyword evidence="9" id="KW-1185">Reference proteome</keyword>
<dbReference type="GO" id="GO:0004553">
    <property type="term" value="F:hydrolase activity, hydrolyzing O-glycosyl compounds"/>
    <property type="evidence" value="ECO:0007669"/>
    <property type="project" value="InterPro"/>
</dbReference>
<protein>
    <recommendedName>
        <fullName evidence="7">Glycoside hydrolase family 5 domain-containing protein</fullName>
    </recommendedName>
</protein>
<comment type="caution">
    <text evidence="8">The sequence shown here is derived from an EMBL/GenBank/DDBJ whole genome shotgun (WGS) entry which is preliminary data.</text>
</comment>
<feature type="domain" description="Glycoside hydrolase family 5" evidence="7">
    <location>
        <begin position="64"/>
        <end position="335"/>
    </location>
</feature>
<dbReference type="FunFam" id="3.20.20.80:FF:000130">
    <property type="entry name" value="Endoglucanase C"/>
    <property type="match status" value="1"/>
</dbReference>
<evidence type="ECO:0000313" key="9">
    <source>
        <dbReference type="Proteomes" id="UP000191285"/>
    </source>
</evidence>
<evidence type="ECO:0000256" key="5">
    <source>
        <dbReference type="ARBA" id="ARBA00023295"/>
    </source>
</evidence>
<comment type="similarity">
    <text evidence="1">Belongs to the glycosyl hydrolase 5 (cellulase A) family.</text>
</comment>
<proteinExistence type="inferred from homology"/>
<dbReference type="EMBL" id="MLKD01000009">
    <property type="protein sequence ID" value="OQE23038.1"/>
    <property type="molecule type" value="Genomic_DNA"/>
</dbReference>
<accession>A0A1V6T9I6</accession>
<keyword evidence="5" id="KW-0326">Glycosidase</keyword>
<keyword evidence="3" id="KW-0378">Hydrolase</keyword>
<dbReference type="PANTHER" id="PTHR16193:SF0">
    <property type="entry name" value="TETRATRICOPEPTIDE REPEAT PROTEIN 27"/>
    <property type="match status" value="1"/>
</dbReference>
<name>A0A1V6T9I6_9EURO</name>
<keyword evidence="4" id="KW-0802">TPR repeat</keyword>
<dbReference type="InterPro" id="IPR011990">
    <property type="entry name" value="TPR-like_helical_dom_sf"/>
</dbReference>
<dbReference type="Proteomes" id="UP000191285">
    <property type="component" value="Unassembled WGS sequence"/>
</dbReference>
<dbReference type="InterPro" id="IPR001547">
    <property type="entry name" value="Glyco_hydro_5"/>
</dbReference>
<reference evidence="9" key="1">
    <citation type="journal article" date="2017" name="Nat. Microbiol.">
        <title>Global analysis of biosynthetic gene clusters reveals vast potential of secondary metabolite production in Penicillium species.</title>
        <authorList>
            <person name="Nielsen J.C."/>
            <person name="Grijseels S."/>
            <person name="Prigent S."/>
            <person name="Ji B."/>
            <person name="Dainat J."/>
            <person name="Nielsen K.F."/>
            <person name="Frisvad J.C."/>
            <person name="Workman M."/>
            <person name="Nielsen J."/>
        </authorList>
    </citation>
    <scope>NUCLEOTIDE SEQUENCE [LARGE SCALE GENOMIC DNA]</scope>
    <source>
        <strain evidence="9">IBT 24891</strain>
    </source>
</reference>
<dbReference type="PANTHER" id="PTHR16193">
    <property type="entry name" value="TETRATRICOPEPTIDE REPEAT PROTEIN 27"/>
    <property type="match status" value="1"/>
</dbReference>
<gene>
    <name evidence="8" type="ORF">PENSTE_c009G04869</name>
</gene>
<evidence type="ECO:0000256" key="1">
    <source>
        <dbReference type="ARBA" id="ARBA00005641"/>
    </source>
</evidence>
<evidence type="ECO:0000313" key="8">
    <source>
        <dbReference type="EMBL" id="OQE23038.1"/>
    </source>
</evidence>
<feature type="compositionally biased region" description="Polar residues" evidence="6">
    <location>
        <begin position="898"/>
        <end position="911"/>
    </location>
</feature>